<evidence type="ECO:0000256" key="2">
    <source>
        <dbReference type="ARBA" id="ARBA00022679"/>
    </source>
</evidence>
<keyword evidence="3" id="KW-0547">Nucleotide-binding</keyword>
<dbReference type="Proteomes" id="UP001642464">
    <property type="component" value="Unassembled WGS sequence"/>
</dbReference>
<dbReference type="PANTHER" id="PTHR24345">
    <property type="entry name" value="SERINE/THREONINE-PROTEIN KINASE PLK"/>
    <property type="match status" value="1"/>
</dbReference>
<dbReference type="InterPro" id="IPR011009">
    <property type="entry name" value="Kinase-like_dom_sf"/>
</dbReference>
<evidence type="ECO:0000313" key="8">
    <source>
        <dbReference type="Proteomes" id="UP001642464"/>
    </source>
</evidence>
<dbReference type="PROSITE" id="PS50011">
    <property type="entry name" value="PROTEIN_KINASE_DOM"/>
    <property type="match status" value="1"/>
</dbReference>
<sequence length="368" mass="42165">MPHHILMFLQCGCFGFSKPRKSWKAQARTRSKNLTEQMLEHVIDAAAGAVQSWNPDEWKMVRSLQEANQSRACVDSVQHLADSRAMAVKRMPNRWIKERQSEFEESHPQSSEKPWVEIGLLRYLNAAGFPYVCDLFGIFRDDEFTYVATSLATDGDLFSFVERLQMEPGPEREGIIRPMMDQVFSAVYKLHELGIAHRDISLENILLTKNPEGGLQLQLIDFGMATLSRKCSEIRGKKAYQAPEMHTDISYDSYLSDDFALGVVLYAMALSDYPWISTRLGTCKLFEFIHMWGFREFIKKRTCKKGVSPRIVEVLSPELAELLEGLLELHPEERLCLGESCYDDGVQWSAWNMAWLSGSPTERRCMIS</sequence>
<accession>A0ABP0HF73</accession>
<evidence type="ECO:0000313" key="7">
    <source>
        <dbReference type="EMBL" id="CAK8988873.1"/>
    </source>
</evidence>
<dbReference type="Pfam" id="PF00069">
    <property type="entry name" value="Pkinase"/>
    <property type="match status" value="1"/>
</dbReference>
<comment type="caution">
    <text evidence="7">The sequence shown here is derived from an EMBL/GenBank/DDBJ whole genome shotgun (WGS) entry which is preliminary data.</text>
</comment>
<evidence type="ECO:0000256" key="3">
    <source>
        <dbReference type="ARBA" id="ARBA00022741"/>
    </source>
</evidence>
<dbReference type="GO" id="GO:0016301">
    <property type="term" value="F:kinase activity"/>
    <property type="evidence" value="ECO:0007669"/>
    <property type="project" value="UniProtKB-KW"/>
</dbReference>
<reference evidence="7 8" key="1">
    <citation type="submission" date="2024-02" db="EMBL/GenBank/DDBJ databases">
        <authorList>
            <person name="Chen Y."/>
            <person name="Shah S."/>
            <person name="Dougan E. K."/>
            <person name="Thang M."/>
            <person name="Chan C."/>
        </authorList>
    </citation>
    <scope>NUCLEOTIDE SEQUENCE [LARGE SCALE GENOMIC DNA]</scope>
</reference>
<evidence type="ECO:0000259" key="6">
    <source>
        <dbReference type="PROSITE" id="PS50011"/>
    </source>
</evidence>
<dbReference type="SUPFAM" id="SSF56112">
    <property type="entry name" value="Protein kinase-like (PK-like)"/>
    <property type="match status" value="1"/>
</dbReference>
<dbReference type="EMBL" id="CAXAMM010000780">
    <property type="protein sequence ID" value="CAK8988873.1"/>
    <property type="molecule type" value="Genomic_DNA"/>
</dbReference>
<feature type="domain" description="Protein kinase" evidence="6">
    <location>
        <begin position="58"/>
        <end position="356"/>
    </location>
</feature>
<organism evidence="7 8">
    <name type="scientific">Durusdinium trenchii</name>
    <dbReference type="NCBI Taxonomy" id="1381693"/>
    <lineage>
        <taxon>Eukaryota</taxon>
        <taxon>Sar</taxon>
        <taxon>Alveolata</taxon>
        <taxon>Dinophyceae</taxon>
        <taxon>Suessiales</taxon>
        <taxon>Symbiodiniaceae</taxon>
        <taxon>Durusdinium</taxon>
    </lineage>
</organism>
<evidence type="ECO:0000256" key="4">
    <source>
        <dbReference type="ARBA" id="ARBA00022777"/>
    </source>
</evidence>
<protein>
    <submittedName>
        <fullName evidence="7">Testis-specific serine/threonine-protein kinase 5 (TSK-5) (TSSK-5) (Testis-specific kinase 5)</fullName>
    </submittedName>
</protein>
<gene>
    <name evidence="7" type="ORF">SCF082_LOCUS1560</name>
</gene>
<dbReference type="SMART" id="SM00220">
    <property type="entry name" value="S_TKc"/>
    <property type="match status" value="1"/>
</dbReference>
<keyword evidence="8" id="KW-1185">Reference proteome</keyword>
<dbReference type="Gene3D" id="1.10.510.10">
    <property type="entry name" value="Transferase(Phosphotransferase) domain 1"/>
    <property type="match status" value="1"/>
</dbReference>
<name>A0ABP0HF73_9DINO</name>
<evidence type="ECO:0000256" key="5">
    <source>
        <dbReference type="ARBA" id="ARBA00022840"/>
    </source>
</evidence>
<keyword evidence="1" id="KW-0723">Serine/threonine-protein kinase</keyword>
<proteinExistence type="predicted"/>
<keyword evidence="5" id="KW-0067">ATP-binding</keyword>
<evidence type="ECO:0000256" key="1">
    <source>
        <dbReference type="ARBA" id="ARBA00022527"/>
    </source>
</evidence>
<dbReference type="PANTHER" id="PTHR24345:SF91">
    <property type="entry name" value="SERINE_THREONINE-PROTEIN KINASE PLK4"/>
    <property type="match status" value="1"/>
</dbReference>
<keyword evidence="4 7" id="KW-0418">Kinase</keyword>
<keyword evidence="2" id="KW-0808">Transferase</keyword>
<dbReference type="InterPro" id="IPR000719">
    <property type="entry name" value="Prot_kinase_dom"/>
</dbReference>